<reference evidence="2 3" key="2">
    <citation type="submission" date="2018-10" db="EMBL/GenBank/DDBJ databases">
        <authorList>
            <consortium name="Pathogen Informatics"/>
        </authorList>
    </citation>
    <scope>NUCLEOTIDE SEQUENCE [LARGE SCALE GENOMIC DNA]</scope>
</reference>
<evidence type="ECO:0000313" key="4">
    <source>
        <dbReference type="WBParaSite" id="MCOS_0000953601-mRNA-1"/>
    </source>
</evidence>
<dbReference type="EMBL" id="UXSR01005758">
    <property type="protein sequence ID" value="VDD83534.1"/>
    <property type="molecule type" value="Genomic_DNA"/>
</dbReference>
<evidence type="ECO:0000313" key="3">
    <source>
        <dbReference type="Proteomes" id="UP000267029"/>
    </source>
</evidence>
<evidence type="ECO:0000256" key="1">
    <source>
        <dbReference type="SAM" id="MobiDB-lite"/>
    </source>
</evidence>
<name>A0A0R3UNY7_MESCO</name>
<dbReference type="AlphaFoldDB" id="A0A0R3UNY7"/>
<sequence>MDLCKEASLEAKNEEHDRFYPYKIGKPLRGQPMGFEHSGGRTDARTHARVKTLGEERSHGQASIDPVSAPGKTRQRASAQATQPEACCQGA</sequence>
<protein>
    <submittedName>
        <fullName evidence="4">DNA primase</fullName>
    </submittedName>
</protein>
<organism evidence="4">
    <name type="scientific">Mesocestoides corti</name>
    <name type="common">Flatworm</name>
    <dbReference type="NCBI Taxonomy" id="53468"/>
    <lineage>
        <taxon>Eukaryota</taxon>
        <taxon>Metazoa</taxon>
        <taxon>Spiralia</taxon>
        <taxon>Lophotrochozoa</taxon>
        <taxon>Platyhelminthes</taxon>
        <taxon>Cestoda</taxon>
        <taxon>Eucestoda</taxon>
        <taxon>Cyclophyllidea</taxon>
        <taxon>Mesocestoididae</taxon>
        <taxon>Mesocestoides</taxon>
    </lineage>
</organism>
<gene>
    <name evidence="2" type="ORF">MCOS_LOCUS9537</name>
</gene>
<accession>A0A0R3UNY7</accession>
<feature type="compositionally biased region" description="Basic and acidic residues" evidence="1">
    <location>
        <begin position="38"/>
        <end position="59"/>
    </location>
</feature>
<keyword evidence="3" id="KW-1185">Reference proteome</keyword>
<dbReference type="WBParaSite" id="MCOS_0000953601-mRNA-1">
    <property type="protein sequence ID" value="MCOS_0000953601-mRNA-1"/>
    <property type="gene ID" value="MCOS_0000953601"/>
</dbReference>
<proteinExistence type="predicted"/>
<evidence type="ECO:0000313" key="2">
    <source>
        <dbReference type="EMBL" id="VDD83534.1"/>
    </source>
</evidence>
<reference evidence="4" key="1">
    <citation type="submission" date="2017-02" db="UniProtKB">
        <authorList>
            <consortium name="WormBaseParasite"/>
        </authorList>
    </citation>
    <scope>IDENTIFICATION</scope>
</reference>
<dbReference type="Proteomes" id="UP000267029">
    <property type="component" value="Unassembled WGS sequence"/>
</dbReference>
<feature type="region of interest" description="Disordered" evidence="1">
    <location>
        <begin position="23"/>
        <end position="91"/>
    </location>
</feature>